<evidence type="ECO:0000256" key="3">
    <source>
        <dbReference type="PROSITE-ProRule" id="PRU00708"/>
    </source>
</evidence>
<feature type="repeat" description="PPR" evidence="3">
    <location>
        <begin position="206"/>
        <end position="240"/>
    </location>
</feature>
<dbReference type="PANTHER" id="PTHR47936">
    <property type="entry name" value="PPR_LONG DOMAIN-CONTAINING PROTEIN"/>
    <property type="match status" value="1"/>
</dbReference>
<dbReference type="PROSITE" id="PS51375">
    <property type="entry name" value="PPR"/>
    <property type="match status" value="7"/>
</dbReference>
<reference evidence="4" key="2">
    <citation type="journal article" date="2022" name="Hortic Res">
        <title>The genome of Dioscorea zingiberensis sheds light on the biosynthesis, origin and evolution of the medicinally important diosgenin saponins.</title>
        <authorList>
            <person name="Li Y."/>
            <person name="Tan C."/>
            <person name="Li Z."/>
            <person name="Guo J."/>
            <person name="Li S."/>
            <person name="Chen X."/>
            <person name="Wang C."/>
            <person name="Dai X."/>
            <person name="Yang H."/>
            <person name="Song W."/>
            <person name="Hou L."/>
            <person name="Xu J."/>
            <person name="Tong Z."/>
            <person name="Xu A."/>
            <person name="Yuan X."/>
            <person name="Wang W."/>
            <person name="Yang Q."/>
            <person name="Chen L."/>
            <person name="Sun Z."/>
            <person name="Wang K."/>
            <person name="Pan B."/>
            <person name="Chen J."/>
            <person name="Bao Y."/>
            <person name="Liu F."/>
            <person name="Qi X."/>
            <person name="Gang D.R."/>
            <person name="Wen J."/>
            <person name="Li J."/>
        </authorList>
    </citation>
    <scope>NUCLEOTIDE SEQUENCE</scope>
    <source>
        <strain evidence="4">Dzin_1.0</strain>
    </source>
</reference>
<keyword evidence="2" id="KW-0677">Repeat</keyword>
<feature type="repeat" description="PPR" evidence="3">
    <location>
        <begin position="311"/>
        <end position="345"/>
    </location>
</feature>
<dbReference type="Pfam" id="PF13041">
    <property type="entry name" value="PPR_2"/>
    <property type="match status" value="3"/>
</dbReference>
<dbReference type="NCBIfam" id="TIGR00756">
    <property type="entry name" value="PPR"/>
    <property type="match status" value="8"/>
</dbReference>
<dbReference type="GO" id="GO:0031930">
    <property type="term" value="P:mitochondria-nucleus signaling pathway"/>
    <property type="evidence" value="ECO:0007669"/>
    <property type="project" value="TreeGrafter"/>
</dbReference>
<dbReference type="PANTHER" id="PTHR47936:SF1">
    <property type="entry name" value="PENTATRICOPEPTIDE REPEAT-CONTAINING PROTEIN GUN1, CHLOROPLASTIC"/>
    <property type="match status" value="1"/>
</dbReference>
<feature type="repeat" description="PPR" evidence="3">
    <location>
        <begin position="276"/>
        <end position="310"/>
    </location>
</feature>
<evidence type="ECO:0008006" key="6">
    <source>
        <dbReference type="Google" id="ProtNLM"/>
    </source>
</evidence>
<comment type="caution">
    <text evidence="4">The sequence shown here is derived from an EMBL/GenBank/DDBJ whole genome shotgun (WGS) entry which is preliminary data.</text>
</comment>
<dbReference type="GO" id="GO:0009507">
    <property type="term" value="C:chloroplast"/>
    <property type="evidence" value="ECO:0007669"/>
    <property type="project" value="TreeGrafter"/>
</dbReference>
<dbReference type="Pfam" id="PF01535">
    <property type="entry name" value="PPR"/>
    <property type="match status" value="3"/>
</dbReference>
<protein>
    <recommendedName>
        <fullName evidence="6">Pentatricopeptide repeat-containing protein</fullName>
    </recommendedName>
</protein>
<proteinExistence type="inferred from homology"/>
<evidence type="ECO:0000256" key="1">
    <source>
        <dbReference type="ARBA" id="ARBA00007626"/>
    </source>
</evidence>
<evidence type="ECO:0000256" key="2">
    <source>
        <dbReference type="ARBA" id="ARBA00022737"/>
    </source>
</evidence>
<sequence>MIQRRLCPHTLSAVVHRRRLSTVVDLAHLSSPIIDPAHLASIRSNADLLSSYSVTPPLQPWPSRLSPRYLARIIRSVPDPLLALRAFHHASHFHPGFSHSYLSFHAIILRLAQARLFSHLPPILSALRQSSIRCGEDAFISLIRAFSLASRPSSSLKVFLSIPSFRLRASVRSFNALLNAMIQNRRFDLVPILFKNCRSKFRIIPNVCTCNILVKALCKLDNLDGALKVLDEMPTWGIVPNVVTYTTILACYCARGDLPGAKALFDEILNRGWSPDVTTYTVLIDGYCRSGRLVDAVRTMDEMDSAGVKPNDVTYSIVIDECCKVKKSGEALNLIQDMLDERFIPSSTLCCKVIDALCEEEKVEDACDIWKKLLKKNVTPDNSISSTLIYWLCKKGMVWQARKLFDEFEKGFIPSLLTYNTLILGMCENGELQEAGRLWDDMLDRKCAPNVFTYNVLIKGFCKVGKAKEGVRILEEMLEKKCRPNKSTYQVLLDSLLHSGDDAVLDKVSSLFSSQGFFGKDDLSLFVLKVLKENENWRDVLNAVVGKAKEGVRILEEILEKKRRPNKSTYQVLVDGLLDSDDDAVLDKGFCKVGKVEEGVTILEEMLEKKWRLNKSTYQVLVDGLLDSSDDAVLDKVFKSGILCHRRFESICVEVLKDNENWRDVLNAVLDS</sequence>
<keyword evidence="5" id="KW-1185">Reference proteome</keyword>
<organism evidence="4 5">
    <name type="scientific">Dioscorea zingiberensis</name>
    <dbReference type="NCBI Taxonomy" id="325984"/>
    <lineage>
        <taxon>Eukaryota</taxon>
        <taxon>Viridiplantae</taxon>
        <taxon>Streptophyta</taxon>
        <taxon>Embryophyta</taxon>
        <taxon>Tracheophyta</taxon>
        <taxon>Spermatophyta</taxon>
        <taxon>Magnoliopsida</taxon>
        <taxon>Liliopsida</taxon>
        <taxon>Dioscoreales</taxon>
        <taxon>Dioscoreaceae</taxon>
        <taxon>Dioscorea</taxon>
    </lineage>
</organism>
<evidence type="ECO:0000313" key="5">
    <source>
        <dbReference type="Proteomes" id="UP001085076"/>
    </source>
</evidence>
<name>A0A9D5C835_9LILI</name>
<dbReference type="AlphaFoldDB" id="A0A9D5C835"/>
<dbReference type="Gene3D" id="1.25.40.10">
    <property type="entry name" value="Tetratricopeptide repeat domain"/>
    <property type="match status" value="5"/>
</dbReference>
<feature type="repeat" description="PPR" evidence="3">
    <location>
        <begin position="241"/>
        <end position="275"/>
    </location>
</feature>
<dbReference type="GO" id="GO:0010019">
    <property type="term" value="P:chloroplast-nucleus signaling pathway"/>
    <property type="evidence" value="ECO:0007669"/>
    <property type="project" value="TreeGrafter"/>
</dbReference>
<evidence type="ECO:0000313" key="4">
    <source>
        <dbReference type="EMBL" id="KAJ0968422.1"/>
    </source>
</evidence>
<dbReference type="InterPro" id="IPR011990">
    <property type="entry name" value="TPR-like_helical_dom_sf"/>
</dbReference>
<comment type="similarity">
    <text evidence="1">Belongs to the PPR family. P subfamily.</text>
</comment>
<dbReference type="Proteomes" id="UP001085076">
    <property type="component" value="Miscellaneous, Linkage group lg07"/>
</dbReference>
<dbReference type="OrthoDB" id="185373at2759"/>
<dbReference type="InterPro" id="IPR002885">
    <property type="entry name" value="PPR_rpt"/>
</dbReference>
<reference evidence="4" key="1">
    <citation type="submission" date="2021-03" db="EMBL/GenBank/DDBJ databases">
        <authorList>
            <person name="Li Z."/>
            <person name="Yang C."/>
        </authorList>
    </citation>
    <scope>NUCLEOTIDE SEQUENCE</scope>
    <source>
        <strain evidence="4">Dzin_1.0</strain>
        <tissue evidence="4">Leaf</tissue>
    </source>
</reference>
<gene>
    <name evidence="4" type="ORF">J5N97_025339</name>
</gene>
<accession>A0A9D5C835</accession>
<feature type="repeat" description="PPR" evidence="3">
    <location>
        <begin position="415"/>
        <end position="449"/>
    </location>
</feature>
<feature type="repeat" description="PPR" evidence="3">
    <location>
        <begin position="346"/>
        <end position="380"/>
    </location>
</feature>
<feature type="repeat" description="PPR" evidence="3">
    <location>
        <begin position="450"/>
        <end position="484"/>
    </location>
</feature>
<dbReference type="EMBL" id="JAGGNH010000007">
    <property type="protein sequence ID" value="KAJ0968422.1"/>
    <property type="molecule type" value="Genomic_DNA"/>
</dbReference>